<name>A0AC34FQF9_9BILA</name>
<accession>A0AC34FQF9</accession>
<organism evidence="1 2">
    <name type="scientific">Panagrolaimus sp. ES5</name>
    <dbReference type="NCBI Taxonomy" id="591445"/>
    <lineage>
        <taxon>Eukaryota</taxon>
        <taxon>Metazoa</taxon>
        <taxon>Ecdysozoa</taxon>
        <taxon>Nematoda</taxon>
        <taxon>Chromadorea</taxon>
        <taxon>Rhabditida</taxon>
        <taxon>Tylenchina</taxon>
        <taxon>Panagrolaimomorpha</taxon>
        <taxon>Panagrolaimoidea</taxon>
        <taxon>Panagrolaimidae</taxon>
        <taxon>Panagrolaimus</taxon>
    </lineage>
</organism>
<evidence type="ECO:0000313" key="2">
    <source>
        <dbReference type="WBParaSite" id="ES5_v2.g19522.t1"/>
    </source>
</evidence>
<evidence type="ECO:0000313" key="1">
    <source>
        <dbReference type="Proteomes" id="UP000887579"/>
    </source>
</evidence>
<protein>
    <submittedName>
        <fullName evidence="2">Uncharacterized protein</fullName>
    </submittedName>
</protein>
<dbReference type="Proteomes" id="UP000887579">
    <property type="component" value="Unplaced"/>
</dbReference>
<dbReference type="WBParaSite" id="ES5_v2.g19522.t1">
    <property type="protein sequence ID" value="ES5_v2.g19522.t1"/>
    <property type="gene ID" value="ES5_v2.g19522"/>
</dbReference>
<sequence length="183" mass="19732">MCINYLCAVNFDDQINNIKVYAYGSGCQKDMNKNCGGPYAAFTVNAHCSIGSSLSANICANKSGVKTCPPEPFFKCLNKTKQETPNDPFGWDHFSDFEWKPDVDGVDSTWNETANTIFPDPITTKTPASTTTPSTTTPSPTTSTPSTTTSTTTFPTTTGAPSSNALSFIALLFTIFMSVFLLQ</sequence>
<reference evidence="2" key="1">
    <citation type="submission" date="2022-11" db="UniProtKB">
        <authorList>
            <consortium name="WormBaseParasite"/>
        </authorList>
    </citation>
    <scope>IDENTIFICATION</scope>
</reference>
<proteinExistence type="predicted"/>